<sequence length="389" mass="41737">MAGNLLIVHGGGPTAVINSSLYGAIRQAQDCPLVDRVYAAIGGTGGLLKEKLRDVTDLPDAELRGLLSSPASAIGTSRDALEAPEYEAMVPILEKYGIRYVLMNGGNGTMDTCGKLYARCAERGINVIGIPKTMDNDLAITDHSPGFGSAARYMAGSVAEVCCDVEGLPIHIVVVEALGRNAGWVTAAASLATDSYAHGPDLIYLPERAFKEEEFLCDVEQLIKTKGHGVVVASEGLHYADGTPIVEPIFTVGRATYFGDVSAHLANLITKKLGYKARAEKPGLLGRASIAWQSDTDRTEAELCGRAAVDAVTTGQSGKMVALRRVPGPNYRCETFLVDIQEVMMTERKLPDEFINARGNNITEAFKEWCRPLIGAPLPKLMDLRPDED</sequence>
<feature type="binding site" evidence="6">
    <location>
        <position position="235"/>
    </location>
    <ligand>
        <name>substrate</name>
    </ligand>
</feature>
<feature type="binding site" evidence="6">
    <location>
        <position position="107"/>
    </location>
    <ligand>
        <name>Mg(2+)</name>
        <dbReference type="ChEBI" id="CHEBI:18420"/>
        <note>catalytic</note>
    </ligand>
</feature>
<feature type="domain" description="Phosphofructokinase" evidence="7">
    <location>
        <begin position="5"/>
        <end position="312"/>
    </location>
</feature>
<comment type="catalytic activity">
    <reaction evidence="6">
        <text>beta-D-fructose 6-phosphate + diphosphate = beta-D-fructose 1,6-bisphosphate + phosphate + H(+)</text>
        <dbReference type="Rhea" id="RHEA:13613"/>
        <dbReference type="ChEBI" id="CHEBI:15378"/>
        <dbReference type="ChEBI" id="CHEBI:32966"/>
        <dbReference type="ChEBI" id="CHEBI:33019"/>
        <dbReference type="ChEBI" id="CHEBI:43474"/>
        <dbReference type="ChEBI" id="CHEBI:57634"/>
        <dbReference type="EC" id="2.7.1.90"/>
    </reaction>
</comment>
<dbReference type="SUPFAM" id="SSF53784">
    <property type="entry name" value="Phosphofructokinase"/>
    <property type="match status" value="1"/>
</dbReference>
<dbReference type="RefSeq" id="WP_193503047.1">
    <property type="nucleotide sequence ID" value="NZ_JADCKC010000004.1"/>
</dbReference>
<evidence type="ECO:0000259" key="7">
    <source>
        <dbReference type="Pfam" id="PF00365"/>
    </source>
</evidence>
<comment type="caution">
    <text evidence="6">Lacks conserved residue(s) required for the propagation of feature annotation.</text>
</comment>
<evidence type="ECO:0000256" key="3">
    <source>
        <dbReference type="ARBA" id="ARBA00022723"/>
    </source>
</evidence>
<keyword evidence="5 6" id="KW-0460">Magnesium</keyword>
<organism evidence="8 9">
    <name type="scientific">Gemmiger gallinarum</name>
    <dbReference type="NCBI Taxonomy" id="2779354"/>
    <lineage>
        <taxon>Bacteria</taxon>
        <taxon>Bacillati</taxon>
        <taxon>Bacillota</taxon>
        <taxon>Clostridia</taxon>
        <taxon>Eubacteriales</taxon>
        <taxon>Gemmiger</taxon>
    </lineage>
</organism>
<gene>
    <name evidence="6" type="primary">pfp</name>
    <name evidence="8" type="ORF">INF35_12725</name>
</gene>
<comment type="activity regulation">
    <text evidence="6">Non-allosteric.</text>
</comment>
<dbReference type="EC" id="2.7.1.90" evidence="6"/>
<dbReference type="Gene3D" id="3.40.50.450">
    <property type="match status" value="1"/>
</dbReference>
<comment type="subunit">
    <text evidence="6">Homodimer.</text>
</comment>
<keyword evidence="3 6" id="KW-0479">Metal-binding</keyword>
<comment type="similarity">
    <text evidence="6">Belongs to the phosphofructokinase type A (PFKA) family. PPi-dependent PFK group II subfamily. Clade 'B2' sub-subfamily.</text>
</comment>
<feature type="site" description="Important for catalytic activity; stabilizes the transition state when the phosphoryl donor is PPi" evidence="6">
    <location>
        <position position="132"/>
    </location>
</feature>
<dbReference type="Pfam" id="PF00365">
    <property type="entry name" value="PFK"/>
    <property type="match status" value="1"/>
</dbReference>
<dbReference type="InterPro" id="IPR011404">
    <property type="entry name" value="PPi-PFK"/>
</dbReference>
<dbReference type="InterPro" id="IPR022953">
    <property type="entry name" value="ATP_PFK"/>
</dbReference>
<keyword evidence="9" id="KW-1185">Reference proteome</keyword>
<feature type="binding site" evidence="6">
    <location>
        <begin position="178"/>
        <end position="180"/>
    </location>
    <ligand>
        <name>substrate</name>
    </ligand>
</feature>
<reference evidence="8 9" key="1">
    <citation type="submission" date="2020-10" db="EMBL/GenBank/DDBJ databases">
        <title>ChiBAC.</title>
        <authorList>
            <person name="Zenner C."/>
            <person name="Hitch T.C.A."/>
            <person name="Clavel T."/>
        </authorList>
    </citation>
    <scope>NUCLEOTIDE SEQUENCE [LARGE SCALE GENOMIC DNA]</scope>
    <source>
        <strain evidence="8 9">DSM 109015</strain>
    </source>
</reference>
<evidence type="ECO:0000256" key="6">
    <source>
        <dbReference type="HAMAP-Rule" id="MF_01978"/>
    </source>
</evidence>
<dbReference type="InterPro" id="IPR000023">
    <property type="entry name" value="Phosphofructokinase_dom"/>
</dbReference>
<dbReference type="Proteomes" id="UP000768567">
    <property type="component" value="Unassembled WGS sequence"/>
</dbReference>
<dbReference type="InterPro" id="IPR035966">
    <property type="entry name" value="PKF_sf"/>
</dbReference>
<dbReference type="PANTHER" id="PTHR45770">
    <property type="entry name" value="ATP-DEPENDENT 6-PHOSPHOFRUCTOKINASE 1"/>
    <property type="match status" value="1"/>
</dbReference>
<protein>
    <recommendedName>
        <fullName evidence="6">Pyrophosphate--fructose 6-phosphate 1-phosphotransferase</fullName>
        <ecNumber evidence="6">2.7.1.90</ecNumber>
    </recommendedName>
    <alternativeName>
        <fullName evidence="6">6-phosphofructokinase, pyrophosphate dependent</fullName>
    </alternativeName>
    <alternativeName>
        <fullName evidence="6">PPi-dependent phosphofructokinase</fullName>
        <shortName evidence="6">PPi-PFK</shortName>
    </alternativeName>
    <alternativeName>
        <fullName evidence="6">Pyrophosphate-dependent 6-phosphofructose-1-kinase</fullName>
    </alternativeName>
</protein>
<feature type="binding site" evidence="6">
    <location>
        <position position="12"/>
    </location>
    <ligand>
        <name>diphosphate</name>
        <dbReference type="ChEBI" id="CHEBI:33019"/>
    </ligand>
</feature>
<keyword evidence="6" id="KW-0963">Cytoplasm</keyword>
<keyword evidence="2 6" id="KW-0808">Transferase</keyword>
<dbReference type="GO" id="GO:0047334">
    <property type="term" value="F:diphosphate-fructose-6-phosphate 1-phosphotransferase activity"/>
    <property type="evidence" value="ECO:0007669"/>
    <property type="project" value="UniProtKB-EC"/>
</dbReference>
<evidence type="ECO:0000256" key="4">
    <source>
        <dbReference type="ARBA" id="ARBA00022777"/>
    </source>
</evidence>
<dbReference type="InterPro" id="IPR050929">
    <property type="entry name" value="PFKA"/>
</dbReference>
<dbReference type="PRINTS" id="PR00476">
    <property type="entry name" value="PHFRCTKINASE"/>
</dbReference>
<comment type="caution">
    <text evidence="8">The sequence shown here is derived from an EMBL/GenBank/DDBJ whole genome shotgun (WGS) entry which is preliminary data.</text>
</comment>
<feature type="active site" description="Proton acceptor" evidence="6">
    <location>
        <position position="135"/>
    </location>
</feature>
<keyword evidence="6" id="KW-0324">Glycolysis</keyword>
<dbReference type="PIRSF" id="PIRSF036483">
    <property type="entry name" value="PFK_XF0274"/>
    <property type="match status" value="1"/>
</dbReference>
<evidence type="ECO:0000256" key="1">
    <source>
        <dbReference type="ARBA" id="ARBA00001946"/>
    </source>
</evidence>
<evidence type="ECO:0000256" key="2">
    <source>
        <dbReference type="ARBA" id="ARBA00022679"/>
    </source>
</evidence>
<feature type="binding site" evidence="6">
    <location>
        <begin position="133"/>
        <end position="135"/>
    </location>
    <ligand>
        <name>substrate</name>
    </ligand>
</feature>
<dbReference type="NCBIfam" id="NF010675">
    <property type="entry name" value="PRK14072.1"/>
    <property type="match status" value="1"/>
</dbReference>
<comment type="function">
    <text evidence="6">Catalyzes the phosphorylation of D-fructose 6-phosphate, the first committing step of glycolysis. Uses inorganic phosphate (PPi) as phosphoryl donor instead of ATP like common ATP-dependent phosphofructokinases (ATP-PFKs), which renders the reaction reversible, and can thus function both in glycolysis and gluconeogenesis. Consistently, PPi-PFK can replace the enzymes of both the forward (ATP-PFK) and reverse (fructose-bisphosphatase (FBPase)) reactions.</text>
</comment>
<evidence type="ECO:0000313" key="9">
    <source>
        <dbReference type="Proteomes" id="UP000768567"/>
    </source>
</evidence>
<accession>A0ABR9R6C9</accession>
<comment type="cofactor">
    <cofactor evidence="1 6">
        <name>Mg(2+)</name>
        <dbReference type="ChEBI" id="CHEBI:18420"/>
    </cofactor>
</comment>
<evidence type="ECO:0000313" key="8">
    <source>
        <dbReference type="EMBL" id="MBE5038653.1"/>
    </source>
</evidence>
<comment type="pathway">
    <text evidence="6">Carbohydrate degradation; glycolysis; D-glyceraldehyde 3-phosphate and glycerone phosphate from D-glucose: step 3/4.</text>
</comment>
<proteinExistence type="inferred from homology"/>
<name>A0ABR9R6C9_9FIRM</name>
<dbReference type="EMBL" id="JADCKC010000004">
    <property type="protein sequence ID" value="MBE5038653.1"/>
    <property type="molecule type" value="Genomic_DNA"/>
</dbReference>
<evidence type="ECO:0000256" key="5">
    <source>
        <dbReference type="ARBA" id="ARBA00022842"/>
    </source>
</evidence>
<dbReference type="Gene3D" id="3.40.50.460">
    <property type="entry name" value="Phosphofructokinase domain"/>
    <property type="match status" value="1"/>
</dbReference>
<keyword evidence="4 6" id="KW-0418">Kinase</keyword>
<dbReference type="HAMAP" id="MF_01978">
    <property type="entry name" value="Phosphofructokinase_II_B2"/>
    <property type="match status" value="1"/>
</dbReference>
<comment type="subcellular location">
    <subcellularLocation>
        <location evidence="6">Cytoplasm</location>
    </subcellularLocation>
</comment>